<keyword evidence="2" id="KW-1185">Reference proteome</keyword>
<comment type="caution">
    <text evidence="1">The sequence shown here is derived from an EMBL/GenBank/DDBJ whole genome shotgun (WGS) entry which is preliminary data.</text>
</comment>
<dbReference type="RefSeq" id="XP_056048753.1">
    <property type="nucleotide sequence ID" value="XM_056195090.1"/>
</dbReference>
<evidence type="ECO:0000313" key="2">
    <source>
        <dbReference type="Proteomes" id="UP001144673"/>
    </source>
</evidence>
<dbReference type="KEGG" id="amus:LMH87_003943"/>
<dbReference type="InterPro" id="IPR011009">
    <property type="entry name" value="Kinase-like_dom_sf"/>
</dbReference>
<organism evidence="1 2">
    <name type="scientific">Akanthomyces muscarius</name>
    <name type="common">Entomopathogenic fungus</name>
    <name type="synonym">Lecanicillium muscarium</name>
    <dbReference type="NCBI Taxonomy" id="2231603"/>
    <lineage>
        <taxon>Eukaryota</taxon>
        <taxon>Fungi</taxon>
        <taxon>Dikarya</taxon>
        <taxon>Ascomycota</taxon>
        <taxon>Pezizomycotina</taxon>
        <taxon>Sordariomycetes</taxon>
        <taxon>Hypocreomycetidae</taxon>
        <taxon>Hypocreales</taxon>
        <taxon>Cordycipitaceae</taxon>
        <taxon>Akanthomyces</taxon>
    </lineage>
</organism>
<dbReference type="GeneID" id="80891102"/>
<sequence>MNTNTYEGEILRQLRDGKSTLAGYPFICHLLDDFEIEGPYGKHACLIFSLMVETLRSLGAWFEDSLVSYPSMRRFTIELALALDYAMAMA</sequence>
<dbReference type="AlphaFoldDB" id="A0A9W8Q340"/>
<dbReference type="Proteomes" id="UP001144673">
    <property type="component" value="Chromosome 2"/>
</dbReference>
<dbReference type="Gene3D" id="3.30.200.20">
    <property type="entry name" value="Phosphorylase Kinase, domain 1"/>
    <property type="match status" value="1"/>
</dbReference>
<dbReference type="Gene3D" id="1.10.510.10">
    <property type="entry name" value="Transferase(Phosphotransferase) domain 1"/>
    <property type="match status" value="1"/>
</dbReference>
<reference evidence="1" key="1">
    <citation type="journal article" date="2023" name="Access Microbiol">
        <title>De-novo genome assembly for Akanthomyces muscarius, a biocontrol agent of insect agricultural pests.</title>
        <authorList>
            <person name="Erdos Z."/>
            <person name="Studholme D.J."/>
            <person name="Raymond B."/>
            <person name="Sharma M."/>
        </authorList>
    </citation>
    <scope>NUCLEOTIDE SEQUENCE</scope>
    <source>
        <strain evidence="1">Ve6</strain>
    </source>
</reference>
<protein>
    <submittedName>
        <fullName evidence="1">Uncharacterized protein</fullName>
    </submittedName>
</protein>
<gene>
    <name evidence="1" type="ORF">LMH87_003943</name>
</gene>
<proteinExistence type="predicted"/>
<accession>A0A9W8Q340</accession>
<evidence type="ECO:0000313" key="1">
    <source>
        <dbReference type="EMBL" id="KAJ4145083.1"/>
    </source>
</evidence>
<dbReference type="EMBL" id="JAJHUN010000011">
    <property type="protein sequence ID" value="KAJ4145083.1"/>
    <property type="molecule type" value="Genomic_DNA"/>
</dbReference>
<name>A0A9W8Q340_AKAMU</name>
<dbReference type="SUPFAM" id="SSF56112">
    <property type="entry name" value="Protein kinase-like (PK-like)"/>
    <property type="match status" value="1"/>
</dbReference>